<evidence type="ECO:0000313" key="2">
    <source>
        <dbReference type="EMBL" id="MBD1602566.1"/>
    </source>
</evidence>
<dbReference type="InterPro" id="IPR006431">
    <property type="entry name" value="Phage_tape_meas_C"/>
</dbReference>
<feature type="non-terminal residue" evidence="2">
    <location>
        <position position="1"/>
    </location>
</feature>
<proteinExistence type="predicted"/>
<dbReference type="RefSeq" id="WP_202988137.1">
    <property type="nucleotide sequence ID" value="NZ_JAAOCA010000161.1"/>
</dbReference>
<evidence type="ECO:0000313" key="3">
    <source>
        <dbReference type="Proteomes" id="UP000805841"/>
    </source>
</evidence>
<name>A0ABR7ZAI9_9PSED</name>
<dbReference type="Pfam" id="PF09718">
    <property type="entry name" value="Tape_meas_lam_C"/>
    <property type="match status" value="1"/>
</dbReference>
<accession>A0ABR7ZAI9</accession>
<feature type="non-terminal residue" evidence="2">
    <location>
        <position position="100"/>
    </location>
</feature>
<evidence type="ECO:0000259" key="1">
    <source>
        <dbReference type="Pfam" id="PF09718"/>
    </source>
</evidence>
<organism evidence="2 3">
    <name type="scientific">Pseudomonas typographi</name>
    <dbReference type="NCBI Taxonomy" id="2715964"/>
    <lineage>
        <taxon>Bacteria</taxon>
        <taxon>Pseudomonadati</taxon>
        <taxon>Pseudomonadota</taxon>
        <taxon>Gammaproteobacteria</taxon>
        <taxon>Pseudomonadales</taxon>
        <taxon>Pseudomonadaceae</taxon>
        <taxon>Pseudomonas</taxon>
    </lineage>
</organism>
<sequence length="100" mass="10285">GQTKTLFSDAFNNMEDGIVNFVKTGKLSFKDFADGVIEDLIRIQVRQAAAGFLSTAFSFLTGGSAALGASVMTGSSSGSLVANAKGGVYDSTSLSAYSNQ</sequence>
<reference evidence="2 3" key="1">
    <citation type="journal article" date="2020" name="Insects">
        <title>Bacteria Belonging to Pseudomonas typographi sp. nov. from the Bark Beetle Ips typographus Have Genomic Potential to Aid in the Host Ecology.</title>
        <authorList>
            <person name="Peral-Aranega E."/>
            <person name="Saati-Santamaria Z."/>
            <person name="Kolarik M."/>
            <person name="Rivas R."/>
            <person name="Garcia-Fraile P."/>
        </authorList>
    </citation>
    <scope>NUCLEOTIDE SEQUENCE [LARGE SCALE GENOMIC DNA]</scope>
    <source>
        <strain evidence="2 3">CA3A</strain>
    </source>
</reference>
<protein>
    <submittedName>
        <fullName evidence="2">Tail length tape measure protein</fullName>
    </submittedName>
</protein>
<dbReference type="EMBL" id="JAAOCA010000161">
    <property type="protein sequence ID" value="MBD1602566.1"/>
    <property type="molecule type" value="Genomic_DNA"/>
</dbReference>
<gene>
    <name evidence="2" type="ORF">HAQ05_28280</name>
</gene>
<comment type="caution">
    <text evidence="2">The sequence shown here is derived from an EMBL/GenBank/DDBJ whole genome shotgun (WGS) entry which is preliminary data.</text>
</comment>
<keyword evidence="3" id="KW-1185">Reference proteome</keyword>
<dbReference type="Proteomes" id="UP000805841">
    <property type="component" value="Unassembled WGS sequence"/>
</dbReference>
<feature type="domain" description="Bacteriophage tail tape measure C-terminal" evidence="1">
    <location>
        <begin position="1"/>
        <end position="53"/>
    </location>
</feature>